<feature type="domain" description="Alanine racemase N-terminal" evidence="1">
    <location>
        <begin position="18"/>
        <end position="164"/>
    </location>
</feature>
<dbReference type="GO" id="GO:0003824">
    <property type="term" value="F:catalytic activity"/>
    <property type="evidence" value="ECO:0007669"/>
    <property type="project" value="InterPro"/>
</dbReference>
<protein>
    <recommendedName>
        <fullName evidence="1">Alanine racemase N-terminal domain-containing protein</fullName>
    </recommendedName>
</protein>
<organism evidence="2">
    <name type="scientific">freshwater metagenome</name>
    <dbReference type="NCBI Taxonomy" id="449393"/>
    <lineage>
        <taxon>unclassified sequences</taxon>
        <taxon>metagenomes</taxon>
        <taxon>ecological metagenomes</taxon>
    </lineage>
</organism>
<dbReference type="EMBL" id="JNSL01000026">
    <property type="protein sequence ID" value="KGA19879.1"/>
    <property type="molecule type" value="Genomic_DNA"/>
</dbReference>
<dbReference type="AlphaFoldDB" id="A0A094QCH8"/>
<proteinExistence type="predicted"/>
<dbReference type="Gene3D" id="3.20.20.10">
    <property type="entry name" value="Alanine racemase"/>
    <property type="match status" value="1"/>
</dbReference>
<dbReference type="Pfam" id="PF01168">
    <property type="entry name" value="Ala_racemase_N"/>
    <property type="match status" value="1"/>
</dbReference>
<comment type="caution">
    <text evidence="2">The sequence shown here is derived from an EMBL/GenBank/DDBJ whole genome shotgun (WGS) entry which is preliminary data.</text>
</comment>
<name>A0A094QCH8_9ZZZZ</name>
<evidence type="ECO:0000313" key="2">
    <source>
        <dbReference type="EMBL" id="KGA19879.1"/>
    </source>
</evidence>
<reference evidence="2" key="1">
    <citation type="submission" date="2014-06" db="EMBL/GenBank/DDBJ databases">
        <title>Key roles for freshwater Actinobacteria revealed by deep metagenomic sequencing.</title>
        <authorList>
            <person name="Ghai R."/>
            <person name="Mizuno C.M."/>
            <person name="Picazo A."/>
            <person name="Camacho A."/>
            <person name="Rodriguez-Valera F."/>
        </authorList>
    </citation>
    <scope>NUCLEOTIDE SEQUENCE</scope>
</reference>
<dbReference type="Gene3D" id="2.40.37.10">
    <property type="entry name" value="Lyase, Ornithine Decarboxylase, Chain A, domain 1"/>
    <property type="match status" value="1"/>
</dbReference>
<dbReference type="SUPFAM" id="SSF51419">
    <property type="entry name" value="PLP-binding barrel"/>
    <property type="match status" value="1"/>
</dbReference>
<dbReference type="InterPro" id="IPR009006">
    <property type="entry name" value="Ala_racemase/Decarboxylase_C"/>
</dbReference>
<dbReference type="InterPro" id="IPR029066">
    <property type="entry name" value="PLP-binding_barrel"/>
</dbReference>
<gene>
    <name evidence="2" type="ORF">GM51_5935</name>
</gene>
<evidence type="ECO:0000259" key="1">
    <source>
        <dbReference type="Pfam" id="PF01168"/>
    </source>
</evidence>
<sequence>MTFSLNVNATKFRGHLVSVMNTYATAGAELVPVIKGNGYGFGRGLLASEAARLGSNRIAIGTVWELGQSLADFAGEILVLEPFNSSDTSAVAQWRTHLEHNADRIIVTVSNVDLAAVRSAGAKNIYLEGKTSLSRFGILHHDMQSIANFSDLNVLGLSLHLPIVQPATKVDATIEISSAFNGATLSKSMTETWNWIVLYQELATKFSLPKQLSLSHVTDDQVKSLKKMMQSYNFDLAIEVRVGTKLWLGEPSALQAVGTVLQIHEITHKQTVGYQQTETGNNKRLVIVSGGTAHGVAMAAPSNASSLRKKGVAIAEGFSQAIGKVRSPFSCNGKNLDFVEPPHMQVSMLWSNDMTISVGDSLNCNVRNTTSNFDSVLGLD</sequence>
<dbReference type="InterPro" id="IPR001608">
    <property type="entry name" value="Ala_racemase_N"/>
</dbReference>
<accession>A0A094QCH8</accession>